<dbReference type="Proteomes" id="UP000076738">
    <property type="component" value="Unassembled WGS sequence"/>
</dbReference>
<evidence type="ECO:0000256" key="1">
    <source>
        <dbReference type="ARBA" id="ARBA00004141"/>
    </source>
</evidence>
<feature type="region of interest" description="Disordered" evidence="8">
    <location>
        <begin position="138"/>
        <end position="169"/>
    </location>
</feature>
<keyword evidence="7 9" id="KW-0472">Membrane</keyword>
<dbReference type="Pfam" id="PF01545">
    <property type="entry name" value="Cation_efflux"/>
    <property type="match status" value="2"/>
</dbReference>
<keyword evidence="6 9" id="KW-1133">Transmembrane helix</keyword>
<evidence type="ECO:0000256" key="2">
    <source>
        <dbReference type="ARBA" id="ARBA00008873"/>
    </source>
</evidence>
<feature type="compositionally biased region" description="Basic and acidic residues" evidence="8">
    <location>
        <begin position="291"/>
        <end position="337"/>
    </location>
</feature>
<dbReference type="InterPro" id="IPR027470">
    <property type="entry name" value="Cation_efflux_CTD"/>
</dbReference>
<dbReference type="FunFam" id="1.20.1510.10:FF:000021">
    <property type="entry name" value="Solute carrier family 30 (Zinc transporter), member 1"/>
    <property type="match status" value="1"/>
</dbReference>
<proteinExistence type="inferred from homology"/>
<dbReference type="InterPro" id="IPR036837">
    <property type="entry name" value="Cation_efflux_CTD_sf"/>
</dbReference>
<name>A0A167M164_CALVF</name>
<feature type="transmembrane region" description="Helical" evidence="9">
    <location>
        <begin position="368"/>
        <end position="391"/>
    </location>
</feature>
<accession>A0A167M164</accession>
<feature type="compositionally biased region" description="Polar residues" evidence="8">
    <location>
        <begin position="232"/>
        <end position="246"/>
    </location>
</feature>
<feature type="domain" description="Cation efflux protein cytoplasmic" evidence="11">
    <location>
        <begin position="432"/>
        <end position="504"/>
    </location>
</feature>
<feature type="region of interest" description="Disordered" evidence="8">
    <location>
        <begin position="210"/>
        <end position="337"/>
    </location>
</feature>
<dbReference type="Pfam" id="PF16916">
    <property type="entry name" value="ZT_dimer"/>
    <property type="match status" value="1"/>
</dbReference>
<evidence type="ECO:0000256" key="8">
    <source>
        <dbReference type="SAM" id="MobiDB-lite"/>
    </source>
</evidence>
<evidence type="ECO:0000259" key="11">
    <source>
        <dbReference type="Pfam" id="PF16916"/>
    </source>
</evidence>
<feature type="compositionally biased region" description="Basic and acidic residues" evidence="8">
    <location>
        <begin position="138"/>
        <end position="166"/>
    </location>
</feature>
<dbReference type="PANTHER" id="PTHR45820:SF4">
    <property type="entry name" value="ZINC TRANSPORTER 63C, ISOFORM F"/>
    <property type="match status" value="1"/>
</dbReference>
<evidence type="ECO:0000313" key="12">
    <source>
        <dbReference type="EMBL" id="KZO96236.1"/>
    </source>
</evidence>
<feature type="transmembrane region" description="Helical" evidence="9">
    <location>
        <begin position="110"/>
        <end position="131"/>
    </location>
</feature>
<dbReference type="AlphaFoldDB" id="A0A167M164"/>
<keyword evidence="4 9" id="KW-0812">Transmembrane</keyword>
<keyword evidence="5" id="KW-0862">Zinc</keyword>
<dbReference type="EMBL" id="KV417285">
    <property type="protein sequence ID" value="KZO96236.1"/>
    <property type="molecule type" value="Genomic_DNA"/>
</dbReference>
<evidence type="ECO:0000256" key="3">
    <source>
        <dbReference type="ARBA" id="ARBA00022448"/>
    </source>
</evidence>
<dbReference type="GO" id="GO:0006882">
    <property type="term" value="P:intracellular zinc ion homeostasis"/>
    <property type="evidence" value="ECO:0007669"/>
    <property type="project" value="TreeGrafter"/>
</dbReference>
<evidence type="ECO:0000256" key="5">
    <source>
        <dbReference type="ARBA" id="ARBA00022833"/>
    </source>
</evidence>
<evidence type="ECO:0000259" key="10">
    <source>
        <dbReference type="Pfam" id="PF01545"/>
    </source>
</evidence>
<feature type="transmembrane region" description="Helical" evidence="9">
    <location>
        <begin position="12"/>
        <end position="34"/>
    </location>
</feature>
<dbReference type="InterPro" id="IPR058533">
    <property type="entry name" value="Cation_efflux_TM"/>
</dbReference>
<dbReference type="InterPro" id="IPR002524">
    <property type="entry name" value="Cation_efflux"/>
</dbReference>
<protein>
    <submittedName>
        <fullName evidence="12">Cation efflux protein</fullName>
    </submittedName>
</protein>
<feature type="transmembrane region" description="Helical" evidence="9">
    <location>
        <begin position="403"/>
        <end position="420"/>
    </location>
</feature>
<comment type="similarity">
    <text evidence="2">Belongs to the cation diffusion facilitator (CDF) transporter (TC 2.A.4) family. SLC30A subfamily.</text>
</comment>
<evidence type="ECO:0000313" key="13">
    <source>
        <dbReference type="Proteomes" id="UP000076738"/>
    </source>
</evidence>
<dbReference type="InterPro" id="IPR027469">
    <property type="entry name" value="Cation_efflux_TMD_sf"/>
</dbReference>
<keyword evidence="3" id="KW-0813">Transport</keyword>
<feature type="transmembrane region" description="Helical" evidence="9">
    <location>
        <begin position="76"/>
        <end position="98"/>
    </location>
</feature>
<dbReference type="PANTHER" id="PTHR45820">
    <property type="entry name" value="FI23527P1"/>
    <property type="match status" value="1"/>
</dbReference>
<evidence type="ECO:0000256" key="6">
    <source>
        <dbReference type="ARBA" id="ARBA00022989"/>
    </source>
</evidence>
<feature type="domain" description="Cation efflux protein transmembrane" evidence="10">
    <location>
        <begin position="355"/>
        <end position="428"/>
    </location>
</feature>
<dbReference type="NCBIfam" id="TIGR01297">
    <property type="entry name" value="CDF"/>
    <property type="match status" value="2"/>
</dbReference>
<keyword evidence="13" id="KW-1185">Reference proteome</keyword>
<organism evidence="12 13">
    <name type="scientific">Calocera viscosa (strain TUFC12733)</name>
    <dbReference type="NCBI Taxonomy" id="1330018"/>
    <lineage>
        <taxon>Eukaryota</taxon>
        <taxon>Fungi</taxon>
        <taxon>Dikarya</taxon>
        <taxon>Basidiomycota</taxon>
        <taxon>Agaricomycotina</taxon>
        <taxon>Dacrymycetes</taxon>
        <taxon>Dacrymycetales</taxon>
        <taxon>Dacrymycetaceae</taxon>
        <taxon>Calocera</taxon>
    </lineage>
</organism>
<gene>
    <name evidence="12" type="ORF">CALVIDRAFT_537423</name>
</gene>
<sequence length="568" mass="62689">MQFSRGARIITLLVIDTIFFFIELIIGYAIGSLALVADSFHMLNDIISLVVALYAIKLMKNKASNKYSYGWHRAEVLAALVNGVFLLALCFSIFLEAIERFFSQPEITNPKLVVIVGCLGLLSNFVGLFLFNEHGHSHGAEQGHDDHDHEHEEHEHAHEHVPKPTERSPLIRYEGLPQATPVRHRTSSMSSTIYAHPAIAQRAAVMEEAEEIERAKSPERRENYISPALASRRQSLMSPSAASVGTQKRHDTVHEGEEGEESTAGEEEDITAEPVIIETVPTLAKTNGGSHPHDHAHPHKADHEHAHAHDHPHDHPHKHGDGHSHRHSHDGEPEFDIERGAHDHSAFHKEKKKGGHGHSHGNMNMRALLLHVMGDALGNIGVIAAGLIIWLTDIPHKFFADPIISLIITCIIFSSAMPLCRSASIILLQAVPQDIDLDDVRDAVLKVPGVLAIHELHVWQLSETRVVASVHVWVSKAKQYMNVASKIRKVFHDHGIHSCTIQPEFHPEIEAPDEGQIRTDEDTSCLIACDGEMCDENLCCPPIAPISITPPTAAATGEEALTGQEPPE</sequence>
<dbReference type="GO" id="GO:0005385">
    <property type="term" value="F:zinc ion transmembrane transporter activity"/>
    <property type="evidence" value="ECO:0007669"/>
    <property type="project" value="TreeGrafter"/>
</dbReference>
<dbReference type="SUPFAM" id="SSF161111">
    <property type="entry name" value="Cation efflux protein transmembrane domain-like"/>
    <property type="match status" value="1"/>
</dbReference>
<comment type="subcellular location">
    <subcellularLocation>
        <location evidence="1">Membrane</location>
        <topology evidence="1">Multi-pass membrane protein</topology>
    </subcellularLocation>
</comment>
<dbReference type="STRING" id="1330018.A0A167M164"/>
<dbReference type="GO" id="GO:0016020">
    <property type="term" value="C:membrane"/>
    <property type="evidence" value="ECO:0007669"/>
    <property type="project" value="UniProtKB-SubCell"/>
</dbReference>
<dbReference type="Gene3D" id="1.20.1510.10">
    <property type="entry name" value="Cation efflux protein transmembrane domain"/>
    <property type="match status" value="2"/>
</dbReference>
<dbReference type="SUPFAM" id="SSF160240">
    <property type="entry name" value="Cation efflux protein cytoplasmic domain-like"/>
    <property type="match status" value="1"/>
</dbReference>
<evidence type="ECO:0000256" key="4">
    <source>
        <dbReference type="ARBA" id="ARBA00022692"/>
    </source>
</evidence>
<dbReference type="OrthoDB" id="9944568at2759"/>
<reference evidence="12 13" key="1">
    <citation type="journal article" date="2016" name="Mol. Biol. Evol.">
        <title>Comparative Genomics of Early-Diverging Mushroom-Forming Fungi Provides Insights into the Origins of Lignocellulose Decay Capabilities.</title>
        <authorList>
            <person name="Nagy L.G."/>
            <person name="Riley R."/>
            <person name="Tritt A."/>
            <person name="Adam C."/>
            <person name="Daum C."/>
            <person name="Floudas D."/>
            <person name="Sun H."/>
            <person name="Yadav J.S."/>
            <person name="Pangilinan J."/>
            <person name="Larsson K.H."/>
            <person name="Matsuura K."/>
            <person name="Barry K."/>
            <person name="Labutti K."/>
            <person name="Kuo R."/>
            <person name="Ohm R.A."/>
            <person name="Bhattacharya S.S."/>
            <person name="Shirouzu T."/>
            <person name="Yoshinaga Y."/>
            <person name="Martin F.M."/>
            <person name="Grigoriev I.V."/>
            <person name="Hibbett D.S."/>
        </authorList>
    </citation>
    <scope>NUCLEOTIDE SEQUENCE [LARGE SCALE GENOMIC DNA]</scope>
    <source>
        <strain evidence="12 13">TUFC12733</strain>
    </source>
</reference>
<feature type="transmembrane region" description="Helical" evidence="9">
    <location>
        <begin position="40"/>
        <end position="56"/>
    </location>
</feature>
<feature type="compositionally biased region" description="Acidic residues" evidence="8">
    <location>
        <begin position="257"/>
        <end position="271"/>
    </location>
</feature>
<feature type="domain" description="Cation efflux protein transmembrane" evidence="10">
    <location>
        <begin position="10"/>
        <end position="151"/>
    </location>
</feature>
<feature type="compositionally biased region" description="Basic and acidic residues" evidence="8">
    <location>
        <begin position="212"/>
        <end position="223"/>
    </location>
</feature>
<evidence type="ECO:0000256" key="9">
    <source>
        <dbReference type="SAM" id="Phobius"/>
    </source>
</evidence>
<evidence type="ECO:0000256" key="7">
    <source>
        <dbReference type="ARBA" id="ARBA00023136"/>
    </source>
</evidence>